<keyword evidence="5" id="KW-0175">Coiled coil</keyword>
<protein>
    <submittedName>
        <fullName evidence="9">RhoGAP-domain-containing protein</fullName>
    </submittedName>
</protein>
<evidence type="ECO:0000256" key="2">
    <source>
        <dbReference type="ARBA" id="ARBA00022723"/>
    </source>
</evidence>
<dbReference type="PROSITE" id="PS50238">
    <property type="entry name" value="RHOGAP"/>
    <property type="match status" value="1"/>
</dbReference>
<dbReference type="PANTHER" id="PTHR23176">
    <property type="entry name" value="RHO/RAC/CDC GTPASE-ACTIVATING PROTEIN"/>
    <property type="match status" value="1"/>
</dbReference>
<keyword evidence="3 4" id="KW-0862">Zinc</keyword>
<accession>A0A4S2MK35</accession>
<feature type="region of interest" description="Disordered" evidence="6">
    <location>
        <begin position="621"/>
        <end position="688"/>
    </location>
</feature>
<sequence length="1189" mass="131103">MDKYDHMQESEYMDEDDLSVPCKGCGHILEEGKAFELAGNRWHIDCFRCNSCHSLLDSEANLLLLGDGSLICNDCTYSCTACNNKIEDLAILTGDQAFCAGCFRCRNCKRKIENLKYARTSQGIFCMSCHETLMARRKKRQRPAGTTSRTPQAGNSTAPSPMLALDKSLPSLPPELAASQDHGSQANASRQRPENYRTNTSGSLPRNDQLSPSHQSYGDRLAPRSYNSHQRNSYQSQPSETSVEPGRDQQESYSFIPLVLDHVSDHEPAPLPSTTYNRPGISREQSYEGSFNSYQRSTDSLPNSRPVYERKQSDSSSMSQYDPNRDRTPRPHIASLDKSNEAHSGLGIDHLGYGLDSEYRDRYTSDAGSKHTTPMASREPSRSRQTEYARNEEHNGSSTVVEQRPSEKKDNKSEAFKLGDVPKERKRSHIPQPRSPPPPPPAQSTAARSDKVFTAGSLPRSDSIRGHRPRGKSPAVVPRKPIMESDTSFTSTSSSERSQSSHTLSSSSGSTTVDSQESNGVTKDSQQTGIQLSSTTTVSNIHHETHPPSNRSSPKLPRDAPPHRPTASQSSNLSISETMSQSSPALPPLRSPVGGLIFDEELRRVFGGSTPIVPPIMTPTATPTATPVAPVPPSSSGKESIGRRLSNTVKHGRSLSEAARMSPKWSRPGSSGVAPQGEISSPITPDSKEDVAVLKQELRRSTQRIAELEAKLNNAQAAKALENNIQEKRMTVASLETERETVLRELLVIKERIDGAKESGKPIDFDQLKSDLISGLTRELEDLKGSLKAEIQQLVADRDRLMDDVETFGRLREQAIQDTEQLNMKNAQLADLNNELTRRIQGTMVQNHKKQPSGLGIYDPNDMASILSGDGKGPIVAVASQAVTHLEHGADGQVYVAEKVYKGGAQQKKFFWKKPAVTMLKGAGKGFNRVFQSENPHLGEGQGAYENYSSAQPSQQRATTSDGQVGKTEKGSKWRKVKNVNGAVHGVSGPEVSGNGGPPIFGGELDARVEYEGTSIPNVVMKCIQEVEIRGMDMEGIYRKSGGATQMREIQDQFERGIDVQFDPELDICSVTSVLKQYFRNLPNPLITYEVYDRFIETTGMKDKDTRVKALKDIVDDLPPSHKIVLQFVIFHLARVAGRNAENLMTTRNLSVVFAPTLIRHVSDEREMSDMHLKNSALQFLIDHNEEVF</sequence>
<dbReference type="Gene3D" id="1.10.555.10">
    <property type="entry name" value="Rho GTPase activation protein"/>
    <property type="match status" value="1"/>
</dbReference>
<dbReference type="FunFam" id="2.10.110.10:FF:000044">
    <property type="entry name" value="Rho GTPase activator Rga"/>
    <property type="match status" value="1"/>
</dbReference>
<dbReference type="InterPro" id="IPR000198">
    <property type="entry name" value="RhoGAP_dom"/>
</dbReference>
<feature type="coiled-coil region" evidence="5">
    <location>
        <begin position="691"/>
        <end position="745"/>
    </location>
</feature>
<dbReference type="PANTHER" id="PTHR23176:SF128">
    <property type="entry name" value="RHO GTPASE-ACTIVATING PROTEIN RGD1"/>
    <property type="match status" value="1"/>
</dbReference>
<dbReference type="Proteomes" id="UP000298138">
    <property type="component" value="Unassembled WGS sequence"/>
</dbReference>
<dbReference type="CDD" id="cd00159">
    <property type="entry name" value="RhoGAP"/>
    <property type="match status" value="1"/>
</dbReference>
<dbReference type="SUPFAM" id="SSF48350">
    <property type="entry name" value="GTPase activation domain, GAP"/>
    <property type="match status" value="1"/>
</dbReference>
<evidence type="ECO:0000256" key="6">
    <source>
        <dbReference type="SAM" id="MobiDB-lite"/>
    </source>
</evidence>
<evidence type="ECO:0000259" key="7">
    <source>
        <dbReference type="PROSITE" id="PS50023"/>
    </source>
</evidence>
<dbReference type="FunCoup" id="A0A4S2MK35">
    <property type="interactions" value="154"/>
</dbReference>
<dbReference type="GO" id="GO:0005938">
    <property type="term" value="C:cell cortex"/>
    <property type="evidence" value="ECO:0007669"/>
    <property type="project" value="UniProtKB-ARBA"/>
</dbReference>
<dbReference type="CDD" id="cd09394">
    <property type="entry name" value="LIM1_Rga"/>
    <property type="match status" value="1"/>
</dbReference>
<feature type="region of interest" description="Disordered" evidence="6">
    <location>
        <begin position="264"/>
        <end position="346"/>
    </location>
</feature>
<feature type="compositionally biased region" description="Polar residues" evidence="6">
    <location>
        <begin position="181"/>
        <end position="216"/>
    </location>
</feature>
<evidence type="ECO:0000313" key="9">
    <source>
        <dbReference type="EMBL" id="TGZ77253.1"/>
    </source>
</evidence>
<feature type="compositionally biased region" description="Polar residues" evidence="6">
    <location>
        <begin position="144"/>
        <end position="159"/>
    </location>
</feature>
<dbReference type="InterPro" id="IPR050729">
    <property type="entry name" value="Rho-GAP"/>
</dbReference>
<dbReference type="EMBL" id="ML220156">
    <property type="protein sequence ID" value="TGZ77253.1"/>
    <property type="molecule type" value="Genomic_DNA"/>
</dbReference>
<evidence type="ECO:0000259" key="8">
    <source>
        <dbReference type="PROSITE" id="PS50238"/>
    </source>
</evidence>
<dbReference type="GO" id="GO:0005096">
    <property type="term" value="F:GTPase activator activity"/>
    <property type="evidence" value="ECO:0007669"/>
    <property type="project" value="UniProtKB-KW"/>
</dbReference>
<feature type="compositionally biased region" description="Polar residues" evidence="6">
    <location>
        <begin position="519"/>
        <end position="540"/>
    </location>
</feature>
<feature type="compositionally biased region" description="Basic and acidic residues" evidence="6">
    <location>
        <begin position="404"/>
        <end position="423"/>
    </location>
</feature>
<keyword evidence="2 4" id="KW-0479">Metal-binding</keyword>
<dbReference type="PROSITE" id="PS50023">
    <property type="entry name" value="LIM_DOMAIN_2"/>
    <property type="match status" value="1"/>
</dbReference>
<keyword evidence="10" id="KW-1185">Reference proteome</keyword>
<evidence type="ECO:0000313" key="10">
    <source>
        <dbReference type="Proteomes" id="UP000298138"/>
    </source>
</evidence>
<dbReference type="Pfam" id="PF00620">
    <property type="entry name" value="RhoGAP"/>
    <property type="match status" value="1"/>
</dbReference>
<dbReference type="SMART" id="SM00132">
    <property type="entry name" value="LIM"/>
    <property type="match status" value="2"/>
</dbReference>
<dbReference type="InterPro" id="IPR008936">
    <property type="entry name" value="Rho_GTPase_activation_prot"/>
</dbReference>
<dbReference type="SMART" id="SM00324">
    <property type="entry name" value="RhoGAP"/>
    <property type="match status" value="1"/>
</dbReference>
<dbReference type="STRING" id="341454.A0A4S2MK35"/>
<feature type="compositionally biased region" description="Polar residues" evidence="6">
    <location>
        <begin position="366"/>
        <end position="375"/>
    </location>
</feature>
<dbReference type="Pfam" id="PF00412">
    <property type="entry name" value="LIM"/>
    <property type="match status" value="1"/>
</dbReference>
<gene>
    <name evidence="9" type="ORF">EX30DRAFT_356424</name>
</gene>
<keyword evidence="1" id="KW-0343">GTPase activation</keyword>
<feature type="domain" description="LIM zinc-binding" evidence="7">
    <location>
        <begin position="20"/>
        <end position="82"/>
    </location>
</feature>
<dbReference type="InParanoid" id="A0A4S2MK35"/>
<feature type="compositionally biased region" description="Polar residues" evidence="6">
    <location>
        <begin position="566"/>
        <end position="584"/>
    </location>
</feature>
<dbReference type="InterPro" id="IPR001781">
    <property type="entry name" value="Znf_LIM"/>
</dbReference>
<name>A0A4S2MK35_9PEZI</name>
<feature type="compositionally biased region" description="Polar residues" evidence="6">
    <location>
        <begin position="272"/>
        <end position="303"/>
    </location>
</feature>
<feature type="region of interest" description="Disordered" evidence="6">
    <location>
        <begin position="363"/>
        <end position="593"/>
    </location>
</feature>
<feature type="domain" description="Rho-GAP" evidence="8">
    <location>
        <begin position="1003"/>
        <end position="1189"/>
    </location>
</feature>
<dbReference type="OrthoDB" id="79452at2759"/>
<feature type="coiled-coil region" evidence="5">
    <location>
        <begin position="773"/>
        <end position="839"/>
    </location>
</feature>
<organism evidence="9 10">
    <name type="scientific">Ascodesmis nigricans</name>
    <dbReference type="NCBI Taxonomy" id="341454"/>
    <lineage>
        <taxon>Eukaryota</taxon>
        <taxon>Fungi</taxon>
        <taxon>Dikarya</taxon>
        <taxon>Ascomycota</taxon>
        <taxon>Pezizomycotina</taxon>
        <taxon>Pezizomycetes</taxon>
        <taxon>Pezizales</taxon>
        <taxon>Ascodesmidaceae</taxon>
        <taxon>Ascodesmis</taxon>
    </lineage>
</organism>
<dbReference type="PROSITE" id="PS00478">
    <property type="entry name" value="LIM_DOMAIN_1"/>
    <property type="match status" value="1"/>
</dbReference>
<dbReference type="GO" id="GO:0007165">
    <property type="term" value="P:signal transduction"/>
    <property type="evidence" value="ECO:0007669"/>
    <property type="project" value="InterPro"/>
</dbReference>
<feature type="compositionally biased region" description="Pro residues" evidence="6">
    <location>
        <begin position="433"/>
        <end position="442"/>
    </location>
</feature>
<feature type="compositionally biased region" description="Low complexity" evidence="6">
    <location>
        <begin position="485"/>
        <end position="518"/>
    </location>
</feature>
<keyword evidence="4" id="KW-0440">LIM domain</keyword>
<dbReference type="AlphaFoldDB" id="A0A4S2MK35"/>
<dbReference type="Gene3D" id="2.10.110.10">
    <property type="entry name" value="Cysteine Rich Protein"/>
    <property type="match status" value="2"/>
</dbReference>
<feature type="compositionally biased region" description="Polar residues" evidence="6">
    <location>
        <begin position="947"/>
        <end position="963"/>
    </location>
</feature>
<feature type="compositionally biased region" description="Polar residues" evidence="6">
    <location>
        <begin position="225"/>
        <end position="242"/>
    </location>
</feature>
<dbReference type="CDD" id="cd09395">
    <property type="entry name" value="LIM2_Rga"/>
    <property type="match status" value="1"/>
</dbReference>
<feature type="compositionally biased region" description="Basic and acidic residues" evidence="6">
    <location>
        <begin position="379"/>
        <end position="395"/>
    </location>
</feature>
<evidence type="ECO:0000256" key="3">
    <source>
        <dbReference type="ARBA" id="ARBA00022833"/>
    </source>
</evidence>
<feature type="region of interest" description="Disordered" evidence="6">
    <location>
        <begin position="137"/>
        <end position="249"/>
    </location>
</feature>
<evidence type="ECO:0000256" key="5">
    <source>
        <dbReference type="SAM" id="Coils"/>
    </source>
</evidence>
<evidence type="ECO:0000256" key="1">
    <source>
        <dbReference type="ARBA" id="ARBA00022468"/>
    </source>
</evidence>
<dbReference type="GO" id="GO:0046872">
    <property type="term" value="F:metal ion binding"/>
    <property type="evidence" value="ECO:0007669"/>
    <property type="project" value="UniProtKB-KW"/>
</dbReference>
<dbReference type="FunFam" id="1.10.555.10:FF:000043">
    <property type="entry name" value="Rho GTPase activator Rga"/>
    <property type="match status" value="1"/>
</dbReference>
<feature type="region of interest" description="Disordered" evidence="6">
    <location>
        <begin position="931"/>
        <end position="997"/>
    </location>
</feature>
<reference evidence="9 10" key="1">
    <citation type="submission" date="2019-04" db="EMBL/GenBank/DDBJ databases">
        <title>Comparative genomics and transcriptomics to analyze fruiting body development in filamentous ascomycetes.</title>
        <authorList>
            <consortium name="DOE Joint Genome Institute"/>
            <person name="Lutkenhaus R."/>
            <person name="Traeger S."/>
            <person name="Breuer J."/>
            <person name="Kuo A."/>
            <person name="Lipzen A."/>
            <person name="Pangilinan J."/>
            <person name="Dilworth D."/>
            <person name="Sandor L."/>
            <person name="Poggeler S."/>
            <person name="Barry K."/>
            <person name="Grigoriev I.V."/>
            <person name="Nowrousian M."/>
        </authorList>
    </citation>
    <scope>NUCLEOTIDE SEQUENCE [LARGE SCALE GENOMIC DNA]</scope>
    <source>
        <strain evidence="9 10">CBS 389.68</strain>
    </source>
</reference>
<evidence type="ECO:0000256" key="4">
    <source>
        <dbReference type="PROSITE-ProRule" id="PRU00125"/>
    </source>
</evidence>
<proteinExistence type="predicted"/>